<proteinExistence type="predicted"/>
<feature type="compositionally biased region" description="Basic residues" evidence="1">
    <location>
        <begin position="1"/>
        <end position="30"/>
    </location>
</feature>
<comment type="caution">
    <text evidence="2">The sequence shown here is derived from an EMBL/GenBank/DDBJ whole genome shotgun (WGS) entry which is preliminary data.</text>
</comment>
<evidence type="ECO:0000313" key="2">
    <source>
        <dbReference type="EMBL" id="MDN2483922.1"/>
    </source>
</evidence>
<evidence type="ECO:0000313" key="3">
    <source>
        <dbReference type="Proteomes" id="UP001169719"/>
    </source>
</evidence>
<organism evidence="2 3">
    <name type="scientific">Vibrio agarivorans</name>
    <dbReference type="NCBI Taxonomy" id="153622"/>
    <lineage>
        <taxon>Bacteria</taxon>
        <taxon>Pseudomonadati</taxon>
        <taxon>Pseudomonadota</taxon>
        <taxon>Gammaproteobacteria</taxon>
        <taxon>Vibrionales</taxon>
        <taxon>Vibrionaceae</taxon>
        <taxon>Vibrio</taxon>
    </lineage>
</organism>
<dbReference type="EMBL" id="JAUEOZ010000003">
    <property type="protein sequence ID" value="MDN2483922.1"/>
    <property type="molecule type" value="Genomic_DNA"/>
</dbReference>
<protein>
    <recommendedName>
        <fullName evidence="4">Integrase</fullName>
    </recommendedName>
</protein>
<feature type="region of interest" description="Disordered" evidence="1">
    <location>
        <begin position="1"/>
        <end position="43"/>
    </location>
</feature>
<accession>A0ABT7Y785</accession>
<dbReference type="RefSeq" id="WP_289964099.1">
    <property type="nucleotide sequence ID" value="NZ_JAUEOZ010000003.1"/>
</dbReference>
<evidence type="ECO:0008006" key="4">
    <source>
        <dbReference type="Google" id="ProtNLM"/>
    </source>
</evidence>
<evidence type="ECO:0000256" key="1">
    <source>
        <dbReference type="SAM" id="MobiDB-lite"/>
    </source>
</evidence>
<name>A0ABT7Y785_9VIBR</name>
<gene>
    <name evidence="2" type="ORF">QWJ08_21440</name>
</gene>
<sequence length="43" mass="5086">MKHSYFHLATKHQRTPFGKPGRKLTRKALSKQRDSDYARSQVQ</sequence>
<dbReference type="Proteomes" id="UP001169719">
    <property type="component" value="Unassembled WGS sequence"/>
</dbReference>
<reference evidence="2" key="1">
    <citation type="submission" date="2024-05" db="EMBL/GenBank/DDBJ databases">
        <title>Genome Sequences of Four Agar- Degrading Marine Bacteria.</title>
        <authorList>
            <person name="Phillips E.K."/>
            <person name="Shaffer J.C."/>
            <person name="Henson M.W."/>
            <person name="Temperton B."/>
            <person name="Thrash C.J."/>
            <person name="Martin M.O."/>
        </authorList>
    </citation>
    <scope>NUCLEOTIDE SEQUENCE</scope>
    <source>
        <strain evidence="2">EKP203</strain>
    </source>
</reference>
<keyword evidence="3" id="KW-1185">Reference proteome</keyword>